<feature type="compositionally biased region" description="Low complexity" evidence="1">
    <location>
        <begin position="1"/>
        <end position="15"/>
    </location>
</feature>
<dbReference type="Pfam" id="PF14340">
    <property type="entry name" value="DUF4395"/>
    <property type="match status" value="1"/>
</dbReference>
<protein>
    <recommendedName>
        <fullName evidence="3">DUF4395 domain-containing protein</fullName>
    </recommendedName>
</protein>
<feature type="transmembrane region" description="Helical" evidence="2">
    <location>
        <begin position="145"/>
        <end position="168"/>
    </location>
</feature>
<reference evidence="4 5" key="1">
    <citation type="submission" date="2021-01" db="EMBL/GenBank/DDBJ databases">
        <title>Sequencing the genomes of 1000 actinobacteria strains.</title>
        <authorList>
            <person name="Klenk H.-P."/>
        </authorList>
    </citation>
    <scope>NUCLEOTIDE SEQUENCE [LARGE SCALE GENOMIC DNA]</scope>
    <source>
        <strain evidence="4 5">DSM 13057</strain>
    </source>
</reference>
<dbReference type="Proteomes" id="UP000776164">
    <property type="component" value="Unassembled WGS sequence"/>
</dbReference>
<comment type="caution">
    <text evidence="4">The sequence shown here is derived from an EMBL/GenBank/DDBJ whole genome shotgun (WGS) entry which is preliminary data.</text>
</comment>
<accession>A0ABS2L4K8</accession>
<feature type="compositionally biased region" description="Basic and acidic residues" evidence="1">
    <location>
        <begin position="17"/>
        <end position="27"/>
    </location>
</feature>
<name>A0ABS2L4K8_9MICO</name>
<feature type="transmembrane region" description="Helical" evidence="2">
    <location>
        <begin position="64"/>
        <end position="84"/>
    </location>
</feature>
<proteinExistence type="predicted"/>
<feature type="transmembrane region" description="Helical" evidence="2">
    <location>
        <begin position="30"/>
        <end position="52"/>
    </location>
</feature>
<feature type="domain" description="DUF4395" evidence="3">
    <location>
        <begin position="23"/>
        <end position="170"/>
    </location>
</feature>
<keyword evidence="2" id="KW-0472">Membrane</keyword>
<organism evidence="4 5">
    <name type="scientific">Subtercola frigoramans</name>
    <dbReference type="NCBI Taxonomy" id="120298"/>
    <lineage>
        <taxon>Bacteria</taxon>
        <taxon>Bacillati</taxon>
        <taxon>Actinomycetota</taxon>
        <taxon>Actinomycetes</taxon>
        <taxon>Micrococcales</taxon>
        <taxon>Microbacteriaceae</taxon>
        <taxon>Subtercola</taxon>
    </lineage>
</organism>
<evidence type="ECO:0000256" key="2">
    <source>
        <dbReference type="SAM" id="Phobius"/>
    </source>
</evidence>
<keyword evidence="2" id="KW-1133">Transmembrane helix</keyword>
<dbReference type="EMBL" id="JAFBBU010000001">
    <property type="protein sequence ID" value="MBM7472031.1"/>
    <property type="molecule type" value="Genomic_DNA"/>
</dbReference>
<dbReference type="RefSeq" id="WP_205108442.1">
    <property type="nucleotide sequence ID" value="NZ_BAAAHT010000013.1"/>
</dbReference>
<evidence type="ECO:0000259" key="3">
    <source>
        <dbReference type="Pfam" id="PF14340"/>
    </source>
</evidence>
<keyword evidence="5" id="KW-1185">Reference proteome</keyword>
<feature type="transmembrane region" description="Helical" evidence="2">
    <location>
        <begin position="119"/>
        <end position="139"/>
    </location>
</feature>
<evidence type="ECO:0000313" key="5">
    <source>
        <dbReference type="Proteomes" id="UP000776164"/>
    </source>
</evidence>
<dbReference type="InterPro" id="IPR025508">
    <property type="entry name" value="DUF4395"/>
</dbReference>
<gene>
    <name evidence="4" type="ORF">JOE66_001665</name>
</gene>
<keyword evidence="2" id="KW-0812">Transmembrane</keyword>
<evidence type="ECO:0000313" key="4">
    <source>
        <dbReference type="EMBL" id="MBM7472031.1"/>
    </source>
</evidence>
<sequence>MSAASTSAKSATTSSRPAERRGIDPRGPRFSAGITAVLLIAVLLLGLGSTATPAESIGGRTAEPAFILLAVISALFAWGAFAGVRRHPYGLLFRALIRPRLPAPTELEDPKPPTFAQGVGFAITLAGLVLALAGVPYAVVIAAAAAFVAAFLNSVFGYCLGCQLYLLLIRVTKAQPALGA</sequence>
<feature type="region of interest" description="Disordered" evidence="1">
    <location>
        <begin position="1"/>
        <end position="27"/>
    </location>
</feature>
<evidence type="ECO:0000256" key="1">
    <source>
        <dbReference type="SAM" id="MobiDB-lite"/>
    </source>
</evidence>